<dbReference type="Pfam" id="PF00170">
    <property type="entry name" value="bZIP_1"/>
    <property type="match status" value="1"/>
</dbReference>
<keyword evidence="9" id="KW-0238">DNA-binding</keyword>
<dbReference type="PROSITE" id="PS51503">
    <property type="entry name" value="HIG1"/>
    <property type="match status" value="1"/>
</dbReference>
<dbReference type="Gene3D" id="3.60.20.10">
    <property type="entry name" value="Glutamine Phosphoribosylpyrophosphate, subunit 1, domain 1"/>
    <property type="match status" value="1"/>
</dbReference>
<dbReference type="FunFam" id="1.20.5.170:FF:000010">
    <property type="entry name" value="Cyclic AMP-dependent transcription factor ATF-2"/>
    <property type="match status" value="1"/>
</dbReference>
<dbReference type="GO" id="GO:0006511">
    <property type="term" value="P:ubiquitin-dependent protein catabolic process"/>
    <property type="evidence" value="ECO:0007669"/>
    <property type="project" value="InterPro"/>
</dbReference>
<dbReference type="FunFam" id="3.60.20.10:FF:000031">
    <property type="entry name" value="Proteasome subunit alpha type"/>
    <property type="match status" value="1"/>
</dbReference>
<feature type="coiled-coil region" evidence="14">
    <location>
        <begin position="730"/>
        <end position="757"/>
    </location>
</feature>
<dbReference type="InterPro" id="IPR000426">
    <property type="entry name" value="Proteasome_asu_N"/>
</dbReference>
<dbReference type="AlphaFoldDB" id="A0A261Y3I3"/>
<evidence type="ECO:0000256" key="6">
    <source>
        <dbReference type="ARBA" id="ARBA00022942"/>
    </source>
</evidence>
<dbReference type="Pfam" id="PF00227">
    <property type="entry name" value="Proteasome"/>
    <property type="match status" value="1"/>
</dbReference>
<feature type="transmembrane region" description="Helical" evidence="16">
    <location>
        <begin position="400"/>
        <end position="417"/>
    </location>
</feature>
<evidence type="ECO:0000256" key="8">
    <source>
        <dbReference type="ARBA" id="ARBA00023015"/>
    </source>
</evidence>
<sequence length="856" mass="93657">MARRYDSRTTIFSPEGRLYQVEYAMEAISLAGIAIGILAKDGVVIAAEKKTTSKLLEQTASSEKIYTLSENMICGVAGMTADANILINWSRTSAQRFLFTYNEPIPCEQLVQRLCDLKQGYTQYGGLRPFGVSFIFAGWDSQHGFQLYHSDPSGNYGGWKATSIGSNSSNAQSILKQDYKEDMDLNEAKALAVKVLSKTMDSTTLSSQKLEFATVTRKDDKVIHSIFKPDEIDALLREHNVGGQKEEEDAQLLSKEQAAGESRAFWEGGLRGAVAGATLGAITTAVANQRSAIFKSMSNPFKAVFIGAATVAGGLFEGDRANQKYDREKFGYADAVLENVEEVQYRSWKEELMGKINENRWSIIGFSWVGSMIGALAYTFRDKYLTTQQKVVQARMYAQAATIGVLLVSAGIAIASGDATGGHKHQDDPDYRLRAALGLPMEGKIDHIPRTQAVNNAAFEDSGMPTPTRFLKECGDYNFTPSYEASFDVNPFDYSFNSASSAQNNTTKVVSTPADVHSKSEEVRQTTALITERPNASTALTSEPNMEAALQIAQSVAAATSSFHPVVFNGPGAIAPSMIEPSQLSKDSRPHLPTPEDSSDSGDKSKSHSFDYGHSTKACKRAFTPETPPGSETDHHGSENGDTVAQRVSQRKRVAPVVDRNSKKQAMGTGSRPTRTQQARPSYSSNASTEPDPDDDEETKRRKFLERNRQAASKCRQKKKAWTQQLESRSEEMAHQNKNLHNLVSNLKEQLMQLKNHLLAHRDCGCDLVRQYVGTSGQFQASMMNSSLGMTHAMGLGMGVGNTPIRRVSAPGIGMDMHMHHVSQPMGSSTSASSNAYLPHARVNSLPTLTAVRNMY</sequence>
<evidence type="ECO:0000256" key="13">
    <source>
        <dbReference type="PROSITE-ProRule" id="PRU00808"/>
    </source>
</evidence>
<dbReference type="PANTHER" id="PTHR11599">
    <property type="entry name" value="PROTEASOME SUBUNIT ALPHA/BETA"/>
    <property type="match status" value="1"/>
</dbReference>
<dbReference type="SUPFAM" id="SSF57959">
    <property type="entry name" value="Leucine zipper domain"/>
    <property type="match status" value="1"/>
</dbReference>
<organism evidence="19 20">
    <name type="scientific">Bifiguratus adelaidae</name>
    <dbReference type="NCBI Taxonomy" id="1938954"/>
    <lineage>
        <taxon>Eukaryota</taxon>
        <taxon>Fungi</taxon>
        <taxon>Fungi incertae sedis</taxon>
        <taxon>Mucoromycota</taxon>
        <taxon>Mucoromycotina</taxon>
        <taxon>Endogonomycetes</taxon>
        <taxon>Endogonales</taxon>
        <taxon>Endogonales incertae sedis</taxon>
        <taxon>Bifiguratus</taxon>
    </lineage>
</organism>
<keyword evidence="20" id="KW-1185">Reference proteome</keyword>
<dbReference type="InterPro" id="IPR001353">
    <property type="entry name" value="Proteasome_sua/b"/>
</dbReference>
<keyword evidence="14" id="KW-0175">Coiled coil</keyword>
<evidence type="ECO:0000256" key="3">
    <source>
        <dbReference type="ARBA" id="ARBA00004173"/>
    </source>
</evidence>
<evidence type="ECO:0000259" key="17">
    <source>
        <dbReference type="PROSITE" id="PS50217"/>
    </source>
</evidence>
<dbReference type="PROSITE" id="PS51475">
    <property type="entry name" value="PROTEASOME_ALPHA_2"/>
    <property type="match status" value="1"/>
</dbReference>
<evidence type="ECO:0000259" key="18">
    <source>
        <dbReference type="PROSITE" id="PS51503"/>
    </source>
</evidence>
<dbReference type="SUPFAM" id="SSF56235">
    <property type="entry name" value="N-terminal nucleophile aminohydrolases (Ntn hydrolases)"/>
    <property type="match status" value="1"/>
</dbReference>
<dbReference type="InterPro" id="IPR023332">
    <property type="entry name" value="Proteasome_alpha-type"/>
</dbReference>
<dbReference type="InterPro" id="IPR046347">
    <property type="entry name" value="bZIP_sf"/>
</dbReference>
<feature type="compositionally biased region" description="Polar residues" evidence="15">
    <location>
        <begin position="671"/>
        <end position="689"/>
    </location>
</feature>
<dbReference type="PROSITE" id="PS00854">
    <property type="entry name" value="PROTEASOME_BETA_1"/>
    <property type="match status" value="1"/>
</dbReference>
<evidence type="ECO:0000256" key="9">
    <source>
        <dbReference type="ARBA" id="ARBA00023125"/>
    </source>
</evidence>
<keyword evidence="4" id="KW-0963">Cytoplasm</keyword>
<dbReference type="InterPro" id="IPR029055">
    <property type="entry name" value="Ntn_hydrolases_N"/>
</dbReference>
<evidence type="ECO:0000256" key="7">
    <source>
        <dbReference type="ARBA" id="ARBA00022989"/>
    </source>
</evidence>
<gene>
    <name evidence="19" type="ORF">BZG36_01390</name>
</gene>
<comment type="subcellular location">
    <subcellularLocation>
        <location evidence="3">Mitochondrion</location>
    </subcellularLocation>
    <subcellularLocation>
        <location evidence="2">Nucleus</location>
    </subcellularLocation>
</comment>
<dbReference type="CDD" id="cd03752">
    <property type="entry name" value="proteasome_alpha_type_4"/>
    <property type="match status" value="1"/>
</dbReference>
<keyword evidence="10 16" id="KW-0472">Membrane</keyword>
<comment type="caution">
    <text evidence="19">The sequence shown here is derived from an EMBL/GenBank/DDBJ whole genome shotgun (WGS) entry which is preliminary data.</text>
</comment>
<dbReference type="SMART" id="SM00338">
    <property type="entry name" value="BRLZ"/>
    <property type="match status" value="1"/>
</dbReference>
<proteinExistence type="inferred from homology"/>
<dbReference type="Pfam" id="PF04588">
    <property type="entry name" value="HIG_1_N"/>
    <property type="match status" value="1"/>
</dbReference>
<reference evidence="19 20" key="1">
    <citation type="journal article" date="2017" name="Mycologia">
        <title>Bifiguratus adelaidae, gen. et sp. nov., a new member of Mucoromycotina in endophytic and soil-dwelling habitats.</title>
        <authorList>
            <person name="Torres-Cruz T.J."/>
            <person name="Billingsley Tobias T.L."/>
            <person name="Almatruk M."/>
            <person name="Hesse C."/>
            <person name="Kuske C.R."/>
            <person name="Desiro A."/>
            <person name="Benucci G.M."/>
            <person name="Bonito G."/>
            <person name="Stajich J.E."/>
            <person name="Dunlap C."/>
            <person name="Arnold A.E."/>
            <person name="Porras-Alfaro A."/>
        </authorList>
    </citation>
    <scope>NUCLEOTIDE SEQUENCE [LARGE SCALE GENOMIC DNA]</scope>
    <source>
        <strain evidence="19 20">AZ0501</strain>
    </source>
</reference>
<accession>A0A261Y3I3</accession>
<evidence type="ECO:0000256" key="2">
    <source>
        <dbReference type="ARBA" id="ARBA00004123"/>
    </source>
</evidence>
<comment type="function">
    <text evidence="1">The proteasome is a multicatalytic proteinase complex which is characterized by its ability to cleave peptides with Arg, Phe, Tyr, Leu, and Glu adjacent to the leaving group at neutral or slightly basic pH. The proteasome has an ATP-dependent proteolytic activity.</text>
</comment>
<dbReference type="InterPro" id="IPR016050">
    <property type="entry name" value="Proteasome_bsu_CS"/>
</dbReference>
<evidence type="ECO:0008006" key="21">
    <source>
        <dbReference type="Google" id="ProtNLM"/>
    </source>
</evidence>
<evidence type="ECO:0000256" key="15">
    <source>
        <dbReference type="SAM" id="MobiDB-lite"/>
    </source>
</evidence>
<evidence type="ECO:0000256" key="5">
    <source>
        <dbReference type="ARBA" id="ARBA00022692"/>
    </source>
</evidence>
<evidence type="ECO:0000313" key="20">
    <source>
        <dbReference type="Proteomes" id="UP000242875"/>
    </source>
</evidence>
<dbReference type="GO" id="GO:0019773">
    <property type="term" value="C:proteasome core complex, alpha-subunit complex"/>
    <property type="evidence" value="ECO:0007669"/>
    <property type="project" value="UniProtKB-UniRule"/>
</dbReference>
<dbReference type="NCBIfam" id="NF003075">
    <property type="entry name" value="PRK03996.1"/>
    <property type="match status" value="1"/>
</dbReference>
<dbReference type="InterPro" id="IPR004827">
    <property type="entry name" value="bZIP"/>
</dbReference>
<dbReference type="GO" id="GO:0005634">
    <property type="term" value="C:nucleus"/>
    <property type="evidence" value="ECO:0007669"/>
    <property type="project" value="UniProtKB-SubCell"/>
</dbReference>
<dbReference type="PROSITE" id="PS00388">
    <property type="entry name" value="PROTEASOME_ALPHA_1"/>
    <property type="match status" value="1"/>
</dbReference>
<keyword evidence="6 13" id="KW-0647">Proteasome</keyword>
<keyword evidence="11" id="KW-0804">Transcription</keyword>
<feature type="domain" description="HIG1" evidence="18">
    <location>
        <begin position="333"/>
        <end position="424"/>
    </location>
</feature>
<keyword evidence="7 16" id="KW-1133">Transmembrane helix</keyword>
<dbReference type="Gene3D" id="1.20.5.170">
    <property type="match status" value="1"/>
</dbReference>
<evidence type="ECO:0000256" key="16">
    <source>
        <dbReference type="SAM" id="Phobius"/>
    </source>
</evidence>
<dbReference type="PROSITE" id="PS50217">
    <property type="entry name" value="BZIP"/>
    <property type="match status" value="1"/>
</dbReference>
<evidence type="ECO:0000256" key="14">
    <source>
        <dbReference type="SAM" id="Coils"/>
    </source>
</evidence>
<dbReference type="Pfam" id="PF10584">
    <property type="entry name" value="Proteasome_A_N"/>
    <property type="match status" value="1"/>
</dbReference>
<dbReference type="GO" id="GO:0005739">
    <property type="term" value="C:mitochondrion"/>
    <property type="evidence" value="ECO:0007669"/>
    <property type="project" value="UniProtKB-SubCell"/>
</dbReference>
<evidence type="ECO:0000256" key="1">
    <source>
        <dbReference type="ARBA" id="ARBA00002000"/>
    </source>
</evidence>
<dbReference type="Proteomes" id="UP000242875">
    <property type="component" value="Unassembled WGS sequence"/>
</dbReference>
<feature type="region of interest" description="Disordered" evidence="15">
    <location>
        <begin position="583"/>
        <end position="701"/>
    </location>
</feature>
<dbReference type="InterPro" id="IPR007667">
    <property type="entry name" value="Hypoxia_induced_domain"/>
</dbReference>
<evidence type="ECO:0000256" key="10">
    <source>
        <dbReference type="ARBA" id="ARBA00023136"/>
    </source>
</evidence>
<evidence type="ECO:0000313" key="19">
    <source>
        <dbReference type="EMBL" id="OZJ05142.1"/>
    </source>
</evidence>
<protein>
    <recommendedName>
        <fullName evidence="21">BZIP domain-containing protein</fullName>
    </recommendedName>
</protein>
<evidence type="ECO:0000256" key="12">
    <source>
        <dbReference type="ARBA" id="ARBA00023242"/>
    </source>
</evidence>
<comment type="similarity">
    <text evidence="13">Belongs to the peptidase T1A family.</text>
</comment>
<dbReference type="GO" id="GO:0003677">
    <property type="term" value="F:DNA binding"/>
    <property type="evidence" value="ECO:0007669"/>
    <property type="project" value="UniProtKB-KW"/>
</dbReference>
<dbReference type="OrthoDB" id="431557at2759"/>
<dbReference type="EMBL" id="MVBO01000022">
    <property type="protein sequence ID" value="OZJ05142.1"/>
    <property type="molecule type" value="Genomic_DNA"/>
</dbReference>
<feature type="transmembrane region" description="Helical" evidence="16">
    <location>
        <begin position="361"/>
        <end position="380"/>
    </location>
</feature>
<name>A0A261Y3I3_9FUNG</name>
<keyword evidence="12" id="KW-0539">Nucleus</keyword>
<keyword evidence="5 16" id="KW-0812">Transmembrane</keyword>
<evidence type="ECO:0000256" key="4">
    <source>
        <dbReference type="ARBA" id="ARBA00022490"/>
    </source>
</evidence>
<dbReference type="InterPro" id="IPR050115">
    <property type="entry name" value="Proteasome_alpha"/>
</dbReference>
<dbReference type="CDD" id="cd14687">
    <property type="entry name" value="bZIP_ATF2"/>
    <property type="match status" value="1"/>
</dbReference>
<keyword evidence="8" id="KW-0805">Transcription regulation</keyword>
<feature type="compositionally biased region" description="Basic and acidic residues" evidence="15">
    <location>
        <begin position="601"/>
        <end position="611"/>
    </location>
</feature>
<dbReference type="SMART" id="SM00948">
    <property type="entry name" value="Proteasome_A_N"/>
    <property type="match status" value="1"/>
</dbReference>
<dbReference type="PROSITE" id="PS00036">
    <property type="entry name" value="BZIP_BASIC"/>
    <property type="match status" value="1"/>
</dbReference>
<evidence type="ECO:0000256" key="11">
    <source>
        <dbReference type="ARBA" id="ARBA00023163"/>
    </source>
</evidence>
<feature type="domain" description="BZIP" evidence="17">
    <location>
        <begin position="698"/>
        <end position="761"/>
    </location>
</feature>
<dbReference type="GO" id="GO:0003700">
    <property type="term" value="F:DNA-binding transcription factor activity"/>
    <property type="evidence" value="ECO:0007669"/>
    <property type="project" value="InterPro"/>
</dbReference>